<protein>
    <submittedName>
        <fullName evidence="6">Cysteine proteinase 3</fullName>
    </submittedName>
</protein>
<name>A0ABQ8UKC4_9EUKA</name>
<evidence type="ECO:0000259" key="4">
    <source>
        <dbReference type="SMART" id="SM00645"/>
    </source>
</evidence>
<dbReference type="SUPFAM" id="SSF54001">
    <property type="entry name" value="Cysteine proteinases"/>
    <property type="match status" value="1"/>
</dbReference>
<dbReference type="InterPro" id="IPR025661">
    <property type="entry name" value="Pept_asp_AS"/>
</dbReference>
<dbReference type="CDD" id="cd02248">
    <property type="entry name" value="Peptidase_C1A"/>
    <property type="match status" value="1"/>
</dbReference>
<dbReference type="InterPro" id="IPR038765">
    <property type="entry name" value="Papain-like_cys_pep_sf"/>
</dbReference>
<evidence type="ECO:0000313" key="6">
    <source>
        <dbReference type="EMBL" id="KAJ4459671.1"/>
    </source>
</evidence>
<organism evidence="6 7">
    <name type="scientific">Paratrimastix pyriformis</name>
    <dbReference type="NCBI Taxonomy" id="342808"/>
    <lineage>
        <taxon>Eukaryota</taxon>
        <taxon>Metamonada</taxon>
        <taxon>Preaxostyla</taxon>
        <taxon>Paratrimastigidae</taxon>
        <taxon>Paratrimastix</taxon>
    </lineage>
</organism>
<dbReference type="InterPro" id="IPR000169">
    <property type="entry name" value="Pept_cys_AS"/>
</dbReference>
<evidence type="ECO:0000256" key="3">
    <source>
        <dbReference type="SAM" id="SignalP"/>
    </source>
</evidence>
<evidence type="ECO:0000313" key="7">
    <source>
        <dbReference type="Proteomes" id="UP001141327"/>
    </source>
</evidence>
<dbReference type="Pfam" id="PF08246">
    <property type="entry name" value="Inhibitor_I29"/>
    <property type="match status" value="1"/>
</dbReference>
<dbReference type="PANTHER" id="PTHR12411">
    <property type="entry name" value="CYSTEINE PROTEASE FAMILY C1-RELATED"/>
    <property type="match status" value="1"/>
</dbReference>
<dbReference type="InterPro" id="IPR013201">
    <property type="entry name" value="Prot_inhib_I29"/>
</dbReference>
<dbReference type="Gene3D" id="3.90.70.10">
    <property type="entry name" value="Cysteine proteinases"/>
    <property type="match status" value="1"/>
</dbReference>
<keyword evidence="2" id="KW-1015">Disulfide bond</keyword>
<evidence type="ECO:0000256" key="1">
    <source>
        <dbReference type="ARBA" id="ARBA00008455"/>
    </source>
</evidence>
<keyword evidence="7" id="KW-1185">Reference proteome</keyword>
<dbReference type="SMART" id="SM00645">
    <property type="entry name" value="Pept_C1"/>
    <property type="match status" value="1"/>
</dbReference>
<dbReference type="PRINTS" id="PR00705">
    <property type="entry name" value="PAPAIN"/>
</dbReference>
<dbReference type="SMART" id="SM00848">
    <property type="entry name" value="Inhibitor_I29"/>
    <property type="match status" value="1"/>
</dbReference>
<comment type="similarity">
    <text evidence="1">Belongs to the peptidase C1 family.</text>
</comment>
<dbReference type="PROSITE" id="PS00139">
    <property type="entry name" value="THIOL_PROTEASE_CYS"/>
    <property type="match status" value="1"/>
</dbReference>
<feature type="domain" description="Cathepsin propeptide inhibitor" evidence="5">
    <location>
        <begin position="26"/>
        <end position="81"/>
    </location>
</feature>
<evidence type="ECO:0000256" key="2">
    <source>
        <dbReference type="ARBA" id="ARBA00023157"/>
    </source>
</evidence>
<dbReference type="Pfam" id="PF00112">
    <property type="entry name" value="Peptidase_C1"/>
    <property type="match status" value="1"/>
</dbReference>
<reference evidence="6" key="1">
    <citation type="journal article" date="2022" name="bioRxiv">
        <title>Genomics of Preaxostyla Flagellates Illuminates Evolutionary Transitions and the Path Towards Mitochondrial Loss.</title>
        <authorList>
            <person name="Novak L.V.F."/>
            <person name="Treitli S.C."/>
            <person name="Pyrih J."/>
            <person name="Halakuc P."/>
            <person name="Pipaliya S.V."/>
            <person name="Vacek V."/>
            <person name="Brzon O."/>
            <person name="Soukal P."/>
            <person name="Eme L."/>
            <person name="Dacks J.B."/>
            <person name="Karnkowska A."/>
            <person name="Elias M."/>
            <person name="Hampl V."/>
        </authorList>
    </citation>
    <scope>NUCLEOTIDE SEQUENCE</scope>
    <source>
        <strain evidence="6">RCP-MX</strain>
    </source>
</reference>
<dbReference type="InterPro" id="IPR013128">
    <property type="entry name" value="Peptidase_C1A"/>
</dbReference>
<comment type="caution">
    <text evidence="6">The sequence shown here is derived from an EMBL/GenBank/DDBJ whole genome shotgun (WGS) entry which is preliminary data.</text>
</comment>
<proteinExistence type="inferred from homology"/>
<evidence type="ECO:0000259" key="5">
    <source>
        <dbReference type="SMART" id="SM00848"/>
    </source>
</evidence>
<dbReference type="Proteomes" id="UP001141327">
    <property type="component" value="Unassembled WGS sequence"/>
</dbReference>
<accession>A0ABQ8UKC4</accession>
<dbReference type="EMBL" id="JAPMOS010000018">
    <property type="protein sequence ID" value="KAJ4459671.1"/>
    <property type="molecule type" value="Genomic_DNA"/>
</dbReference>
<gene>
    <name evidence="6" type="ORF">PAPYR_4422</name>
</gene>
<sequence>MKAFLAFALLGIALAFHSESEYQFLWQKWSTQHNKAYSNEESVYRFNVFKNNLDYIEKFNAQNNGVVLAMNQFGDLSHEEFRSLYLSTPMEGMHVQAKPYVNSGVKAPAAVDWRDKNAVTPVKDQGQCGSCWAFSTVAGIEGAWAIAKNQLVSLSEQQLVDCATSYGNEGCNGGLMTEGIQYVIDNKGIDTEACYPYKAVDGKCKYSTSCIGATVSGMYNVTEGSETDLADAVATRGPVSIAIDASHMSFQFYSTGVYDEKACSAYSLDHGVTLVGYGTDSKSGKNYWIVKNSWGASWGQKGYIWMVKDKKNQCGEASMATVPIVA</sequence>
<dbReference type="PROSITE" id="PS00640">
    <property type="entry name" value="THIOL_PROTEASE_ASN"/>
    <property type="match status" value="1"/>
</dbReference>
<feature type="chain" id="PRO_5047402339" evidence="3">
    <location>
        <begin position="16"/>
        <end position="326"/>
    </location>
</feature>
<dbReference type="InterPro" id="IPR025660">
    <property type="entry name" value="Pept_his_AS"/>
</dbReference>
<keyword evidence="3" id="KW-0732">Signal</keyword>
<dbReference type="PROSITE" id="PS00639">
    <property type="entry name" value="THIOL_PROTEASE_HIS"/>
    <property type="match status" value="1"/>
</dbReference>
<dbReference type="InterPro" id="IPR000668">
    <property type="entry name" value="Peptidase_C1A_C"/>
</dbReference>
<dbReference type="InterPro" id="IPR039417">
    <property type="entry name" value="Peptidase_C1A_papain-like"/>
</dbReference>
<feature type="signal peptide" evidence="3">
    <location>
        <begin position="1"/>
        <end position="15"/>
    </location>
</feature>
<feature type="domain" description="Peptidase C1A papain C-terminal" evidence="4">
    <location>
        <begin position="107"/>
        <end position="324"/>
    </location>
</feature>